<accession>A0ABU8RYS6</accession>
<dbReference type="PANTHER" id="PTHR34980">
    <property type="entry name" value="INNER MEMBRANE PROTEIN-RELATED-RELATED"/>
    <property type="match status" value="1"/>
</dbReference>
<reference evidence="2 3" key="1">
    <citation type="submission" date="2024-03" db="EMBL/GenBank/DDBJ databases">
        <authorList>
            <person name="Jo J.-H."/>
        </authorList>
    </citation>
    <scope>NUCLEOTIDE SEQUENCE [LARGE SCALE GENOMIC DNA]</scope>
    <source>
        <strain evidence="2 3">PS1R-30</strain>
    </source>
</reference>
<feature type="transmembrane region" description="Helical" evidence="1">
    <location>
        <begin position="24"/>
        <end position="54"/>
    </location>
</feature>
<dbReference type="InterPro" id="IPR008523">
    <property type="entry name" value="DUF805"/>
</dbReference>
<evidence type="ECO:0000256" key="1">
    <source>
        <dbReference type="SAM" id="Phobius"/>
    </source>
</evidence>
<feature type="transmembrane region" description="Helical" evidence="1">
    <location>
        <begin position="101"/>
        <end position="129"/>
    </location>
</feature>
<keyword evidence="3" id="KW-1185">Reference proteome</keyword>
<evidence type="ECO:0000313" key="2">
    <source>
        <dbReference type="EMBL" id="MEJ5978239.1"/>
    </source>
</evidence>
<evidence type="ECO:0000313" key="3">
    <source>
        <dbReference type="Proteomes" id="UP001361239"/>
    </source>
</evidence>
<gene>
    <name evidence="2" type="ORF">WG901_16420</name>
</gene>
<dbReference type="Pfam" id="PF05656">
    <property type="entry name" value="DUF805"/>
    <property type="match status" value="1"/>
</dbReference>
<keyword evidence="1" id="KW-0472">Membrane</keyword>
<dbReference type="Gene3D" id="1.10.4160.10">
    <property type="entry name" value="Hydantoin permease"/>
    <property type="match status" value="1"/>
</dbReference>
<dbReference type="EMBL" id="JBBHJZ010000003">
    <property type="protein sequence ID" value="MEJ5978239.1"/>
    <property type="molecule type" value="Genomic_DNA"/>
</dbReference>
<proteinExistence type="predicted"/>
<feature type="transmembrane region" description="Helical" evidence="1">
    <location>
        <begin position="60"/>
        <end position="80"/>
    </location>
</feature>
<dbReference type="RefSeq" id="WP_339588174.1">
    <property type="nucleotide sequence ID" value="NZ_JBBHJZ010000003.1"/>
</dbReference>
<keyword evidence="1" id="KW-1133">Transmembrane helix</keyword>
<sequence length="152" mass="16932">MLEWMILPLKRYADFKGRSRRKEFWSWILFNVIVLIVLMAIVFGTGFSTAAILADPGNPLAVYGSLFSGTGVLLLIWGLATFIPNIAVTVRRLHDRDMSGWWYLGFFIAGFIPFVNMISGIALIVLMFLDGTRGPNRFGPDPKDPTSAAVFA</sequence>
<keyword evidence="1" id="KW-0812">Transmembrane</keyword>
<name>A0ABU8RYS6_9SPHN</name>
<comment type="caution">
    <text evidence="2">The sequence shown here is derived from an EMBL/GenBank/DDBJ whole genome shotgun (WGS) entry which is preliminary data.</text>
</comment>
<protein>
    <submittedName>
        <fullName evidence="2">DUF805 domain-containing protein</fullName>
    </submittedName>
</protein>
<dbReference type="Proteomes" id="UP001361239">
    <property type="component" value="Unassembled WGS sequence"/>
</dbReference>
<dbReference type="PANTHER" id="PTHR34980:SF2">
    <property type="entry name" value="INNER MEMBRANE PROTEIN YHAH-RELATED"/>
    <property type="match status" value="1"/>
</dbReference>
<organism evidence="2 3">
    <name type="scientific">Novosphingobium anseongense</name>
    <dbReference type="NCBI Taxonomy" id="3133436"/>
    <lineage>
        <taxon>Bacteria</taxon>
        <taxon>Pseudomonadati</taxon>
        <taxon>Pseudomonadota</taxon>
        <taxon>Alphaproteobacteria</taxon>
        <taxon>Sphingomonadales</taxon>
        <taxon>Sphingomonadaceae</taxon>
        <taxon>Novosphingobium</taxon>
    </lineage>
</organism>